<evidence type="ECO:0000259" key="1">
    <source>
        <dbReference type="Pfam" id="PF14725"/>
    </source>
</evidence>
<dbReference type="CDD" id="cd07472">
    <property type="entry name" value="HmuY_like"/>
    <property type="match status" value="1"/>
</dbReference>
<reference evidence="2" key="1">
    <citation type="submission" date="2022-11" db="EMBL/GenBank/DDBJ databases">
        <title>Dyadobacter pollutisoli sp. nov., isolated from plastic dumped soil.</title>
        <authorList>
            <person name="Kim J.M."/>
            <person name="Kim K.R."/>
            <person name="Lee J.K."/>
            <person name="Hao L."/>
            <person name="Jeon C.O."/>
        </authorList>
    </citation>
    <scope>NUCLEOTIDE SEQUENCE</scope>
    <source>
        <strain evidence="2">U1</strain>
    </source>
</reference>
<evidence type="ECO:0000313" key="3">
    <source>
        <dbReference type="Proteomes" id="UP001164653"/>
    </source>
</evidence>
<accession>A0A9E8NCT6</accession>
<keyword evidence="3" id="KW-1185">Reference proteome</keyword>
<dbReference type="PROSITE" id="PS51257">
    <property type="entry name" value="PROKAR_LIPOPROTEIN"/>
    <property type="match status" value="1"/>
</dbReference>
<dbReference type="RefSeq" id="WP_244823639.1">
    <property type="nucleotide sequence ID" value="NZ_CP112998.1"/>
</dbReference>
<sequence>MKYKYMRYLMVLIGLAGLSSCQEEEYAVPVLKEQLQNDVIKRTLGPNVAGLNIEFAYAMAIPASLGKLVSAEVEASIAGAEATYLDNKSYYTNGSGNDIGIEIGKESENNGAKTTVTFTKDTTAATLRYYYHIPSNAKGKEVTFKFSAKASNGQSVSYAMGPYKIAQMDMVLDLDVKDSTNAYISIEDMAVYSAANAAANAAKIDLVYLYRSIPNITFAHALVAPSAKTYLPGLTLPTGVNRSAKVRKVWNLRDFHLARLQYGIFIDDLDFQQLDLTSAPDYAINLKAEAGVWVETQDGKYRAYVYVNSVNNGSKSAKISIKRYTMK</sequence>
<organism evidence="2 3">
    <name type="scientific">Dyadobacter pollutisoli</name>
    <dbReference type="NCBI Taxonomy" id="2910158"/>
    <lineage>
        <taxon>Bacteria</taxon>
        <taxon>Pseudomonadati</taxon>
        <taxon>Bacteroidota</taxon>
        <taxon>Cytophagia</taxon>
        <taxon>Cytophagales</taxon>
        <taxon>Spirosomataceae</taxon>
        <taxon>Dyadobacter</taxon>
    </lineage>
</organism>
<protein>
    <submittedName>
        <fullName evidence="2">DUF4466 family protein</fullName>
    </submittedName>
</protein>
<dbReference type="KEGG" id="dpf:ON006_03035"/>
<feature type="domain" description="DUF4466" evidence="1">
    <location>
        <begin position="23"/>
        <end position="326"/>
    </location>
</feature>
<proteinExistence type="predicted"/>
<dbReference type="Proteomes" id="UP001164653">
    <property type="component" value="Chromosome"/>
</dbReference>
<dbReference type="Pfam" id="PF14725">
    <property type="entry name" value="DUF4466"/>
    <property type="match status" value="1"/>
</dbReference>
<dbReference type="AlphaFoldDB" id="A0A9E8NCT6"/>
<dbReference type="Gene3D" id="2.60.40.3550">
    <property type="entry name" value="Domain of unknown function DUF4466"/>
    <property type="match status" value="1"/>
</dbReference>
<evidence type="ECO:0000313" key="2">
    <source>
        <dbReference type="EMBL" id="WAC12943.1"/>
    </source>
</evidence>
<gene>
    <name evidence="2" type="ORF">ON006_03035</name>
</gene>
<dbReference type="EMBL" id="CP112998">
    <property type="protein sequence ID" value="WAC12943.1"/>
    <property type="molecule type" value="Genomic_DNA"/>
</dbReference>
<dbReference type="InterPro" id="IPR028072">
    <property type="entry name" value="DUF4466"/>
</dbReference>
<name>A0A9E8NCT6_9BACT</name>